<feature type="compositionally biased region" description="Basic and acidic residues" evidence="1">
    <location>
        <begin position="80"/>
        <end position="92"/>
    </location>
</feature>
<sequence>SCQCQRCHSRYSYGGDYATLTISADKKSTPVSLPPESDSKSPQPRIRTMVKDPTVTTGSGDKKVKIDNHHTAIGEETEMDFVRTRESDLGNHDEDDGGASPV</sequence>
<dbReference type="Proteomes" id="UP000824890">
    <property type="component" value="Unassembled WGS sequence"/>
</dbReference>
<protein>
    <submittedName>
        <fullName evidence="2">Uncharacterized protein</fullName>
    </submittedName>
</protein>
<organism evidence="2 4">
    <name type="scientific">Brassica napus</name>
    <name type="common">Rape</name>
    <dbReference type="NCBI Taxonomy" id="3708"/>
    <lineage>
        <taxon>Eukaryota</taxon>
        <taxon>Viridiplantae</taxon>
        <taxon>Streptophyta</taxon>
        <taxon>Embryophyta</taxon>
        <taxon>Tracheophyta</taxon>
        <taxon>Spermatophyta</taxon>
        <taxon>Magnoliopsida</taxon>
        <taxon>eudicotyledons</taxon>
        <taxon>Gunneridae</taxon>
        <taxon>Pentapetalae</taxon>
        <taxon>rosids</taxon>
        <taxon>malvids</taxon>
        <taxon>Brassicales</taxon>
        <taxon>Brassicaceae</taxon>
        <taxon>Brassiceae</taxon>
        <taxon>Brassica</taxon>
    </lineage>
</organism>
<dbReference type="EMBL" id="JAGKQM010000001">
    <property type="protein sequence ID" value="KAH0942853.1"/>
    <property type="molecule type" value="Genomic_DNA"/>
</dbReference>
<accession>A0ABQ8EMF5</accession>
<gene>
    <name evidence="2" type="ORF">HID58_002490</name>
    <name evidence="3" type="ORF">HID58_002721</name>
</gene>
<feature type="compositionally biased region" description="Basic and acidic residues" evidence="1">
    <location>
        <begin position="60"/>
        <end position="73"/>
    </location>
</feature>
<name>A0ABQ8EMF5_BRANA</name>
<feature type="region of interest" description="Disordered" evidence="1">
    <location>
        <begin position="24"/>
        <end position="102"/>
    </location>
</feature>
<evidence type="ECO:0000256" key="1">
    <source>
        <dbReference type="SAM" id="MobiDB-lite"/>
    </source>
</evidence>
<evidence type="ECO:0000313" key="4">
    <source>
        <dbReference type="Proteomes" id="UP000824890"/>
    </source>
</evidence>
<comment type="caution">
    <text evidence="2">The sequence shown here is derived from an EMBL/GenBank/DDBJ whole genome shotgun (WGS) entry which is preliminary data.</text>
</comment>
<keyword evidence="4" id="KW-1185">Reference proteome</keyword>
<feature type="non-terminal residue" evidence="2">
    <location>
        <position position="1"/>
    </location>
</feature>
<feature type="compositionally biased region" description="Acidic residues" evidence="1">
    <location>
        <begin position="93"/>
        <end position="102"/>
    </location>
</feature>
<dbReference type="EMBL" id="JAGKQM010000001">
    <property type="protein sequence ID" value="KAH0943084.1"/>
    <property type="molecule type" value="Genomic_DNA"/>
</dbReference>
<proteinExistence type="predicted"/>
<evidence type="ECO:0000313" key="3">
    <source>
        <dbReference type="EMBL" id="KAH0943084.1"/>
    </source>
</evidence>
<evidence type="ECO:0000313" key="2">
    <source>
        <dbReference type="EMBL" id="KAH0942853.1"/>
    </source>
</evidence>
<reference evidence="2 4" key="1">
    <citation type="submission" date="2021-05" db="EMBL/GenBank/DDBJ databases">
        <title>Genome Assembly of Synthetic Allotetraploid Brassica napus Reveals Homoeologous Exchanges between Subgenomes.</title>
        <authorList>
            <person name="Davis J.T."/>
        </authorList>
    </citation>
    <scope>NUCLEOTIDE SEQUENCE [LARGE SCALE GENOMIC DNA]</scope>
    <source>
        <strain evidence="4">cv. Da-Ae</strain>
        <tissue evidence="2">Seedling</tissue>
    </source>
</reference>